<proteinExistence type="predicted"/>
<reference evidence="1 2" key="1">
    <citation type="submission" date="2015-03" db="EMBL/GenBank/DDBJ databases">
        <authorList>
            <person name="Morales-Cruz A."/>
            <person name="Amrine K.C."/>
            <person name="Cantu D."/>
        </authorList>
    </citation>
    <scope>NUCLEOTIDE SEQUENCE [LARGE SCALE GENOMIC DNA]</scope>
    <source>
        <strain evidence="1">DS831</strain>
    </source>
</reference>
<dbReference type="InterPro" id="IPR050754">
    <property type="entry name" value="FKBP4/5/8-like"/>
</dbReference>
<dbReference type="EMBL" id="LAQI01000245">
    <property type="protein sequence ID" value="KKY14076.1"/>
    <property type="molecule type" value="Genomic_DNA"/>
</dbReference>
<dbReference type="PANTHER" id="PTHR46512">
    <property type="entry name" value="PEPTIDYLPROLYL ISOMERASE"/>
    <property type="match status" value="1"/>
</dbReference>
<name>A0A0G2DV68_9PEZI</name>
<protein>
    <submittedName>
        <fullName evidence="1">Putative tetratricopeptide-like helical</fullName>
    </submittedName>
</protein>
<organism evidence="1 2">
    <name type="scientific">Diplodia seriata</name>
    <dbReference type="NCBI Taxonomy" id="420778"/>
    <lineage>
        <taxon>Eukaryota</taxon>
        <taxon>Fungi</taxon>
        <taxon>Dikarya</taxon>
        <taxon>Ascomycota</taxon>
        <taxon>Pezizomycotina</taxon>
        <taxon>Dothideomycetes</taxon>
        <taxon>Dothideomycetes incertae sedis</taxon>
        <taxon>Botryosphaeriales</taxon>
        <taxon>Botryosphaeriaceae</taxon>
        <taxon>Diplodia</taxon>
    </lineage>
</organism>
<dbReference type="Proteomes" id="UP000034182">
    <property type="component" value="Unassembled WGS sequence"/>
</dbReference>
<evidence type="ECO:0000313" key="2">
    <source>
        <dbReference type="Proteomes" id="UP000034182"/>
    </source>
</evidence>
<evidence type="ECO:0000313" key="1">
    <source>
        <dbReference type="EMBL" id="KKY14076.1"/>
    </source>
</evidence>
<dbReference type="InterPro" id="IPR011990">
    <property type="entry name" value="TPR-like_helical_dom_sf"/>
</dbReference>
<dbReference type="PANTHER" id="PTHR46512:SF9">
    <property type="entry name" value="PEPTIDYLPROLYL ISOMERASE"/>
    <property type="match status" value="1"/>
</dbReference>
<dbReference type="SUPFAM" id="SSF48452">
    <property type="entry name" value="TPR-like"/>
    <property type="match status" value="1"/>
</dbReference>
<accession>A0A0G2DV68</accession>
<dbReference type="AlphaFoldDB" id="A0A0G2DV68"/>
<gene>
    <name evidence="1" type="ORF">UCDDS831_g08496</name>
</gene>
<reference evidence="1 2" key="2">
    <citation type="submission" date="2015-05" db="EMBL/GenBank/DDBJ databases">
        <title>Distinctive expansion of gene families associated with plant cell wall degradation and secondary metabolism in the genomes of grapevine trunk pathogens.</title>
        <authorList>
            <person name="Lawrence D.P."/>
            <person name="Travadon R."/>
            <person name="Rolshausen P.E."/>
            <person name="Baumgartner K."/>
        </authorList>
    </citation>
    <scope>NUCLEOTIDE SEQUENCE [LARGE SCALE GENOMIC DNA]</scope>
    <source>
        <strain evidence="1">DS831</strain>
    </source>
</reference>
<comment type="caution">
    <text evidence="1">The sequence shown here is derived from an EMBL/GenBank/DDBJ whole genome shotgun (WGS) entry which is preliminary data.</text>
</comment>
<sequence length="400" mass="45674">MSASDAGSIVSPFFRLPRELRDEVYASLLAPHNFCVERDDDYVDYKYDLRLLRVNRQIHDEAGQVFRRLNVFARIETPWPEAKQHISDEGRVPIIASGPAAAGFSAVHLRVYIEAYQYVFGEGNTHHLVILVDHLPSFCRMWYYSDLSHPGLNAHLRLTLTLQEPFSPNASDKTIPQSLKRKMLEPFGEIKGLHELRIEGQGDESIEKELRDVQAVPYKTAAECLEEATRLKDEGNTALQKNQFRQALRLYEEAFLAMHIVVSGKRRSIWGNAFFEVHVHSGQYAEQYGQLVRLTLRVKLVANTTLAYLKLEDYHMAKFWGMRSIQLMREGMGIENDDDDEPMLGFAAANEMGKIYYRTGLACRSLDETEQARKLLRIAAQYLPRDPQVSAALASVALRI</sequence>
<dbReference type="Gene3D" id="1.25.40.10">
    <property type="entry name" value="Tetratricopeptide repeat domain"/>
    <property type="match status" value="1"/>
</dbReference>